<dbReference type="PANTHER" id="PTHR43479">
    <property type="entry name" value="ACREF/ENVCD OPERON REPRESSOR-RELATED"/>
    <property type="match status" value="1"/>
</dbReference>
<feature type="DNA-binding region" description="H-T-H motif" evidence="2">
    <location>
        <begin position="24"/>
        <end position="43"/>
    </location>
</feature>
<comment type="caution">
    <text evidence="4">The sequence shown here is derived from an EMBL/GenBank/DDBJ whole genome shotgun (WGS) entry which is preliminary data.</text>
</comment>
<evidence type="ECO:0000256" key="1">
    <source>
        <dbReference type="ARBA" id="ARBA00023125"/>
    </source>
</evidence>
<dbReference type="GO" id="GO:0003677">
    <property type="term" value="F:DNA binding"/>
    <property type="evidence" value="ECO:0007669"/>
    <property type="project" value="UniProtKB-UniRule"/>
</dbReference>
<dbReference type="InterPro" id="IPR041603">
    <property type="entry name" value="YvdT_C"/>
</dbReference>
<evidence type="ECO:0000256" key="2">
    <source>
        <dbReference type="PROSITE-ProRule" id="PRU00335"/>
    </source>
</evidence>
<dbReference type="PANTHER" id="PTHR43479:SF8">
    <property type="entry name" value="TRANSCRIPTIONAL REGULATOR, TETR FAMILY"/>
    <property type="match status" value="1"/>
</dbReference>
<protein>
    <submittedName>
        <fullName evidence="4">TetR family transcriptional regulator</fullName>
    </submittedName>
</protein>
<keyword evidence="5" id="KW-1185">Reference proteome</keyword>
<dbReference type="InterPro" id="IPR023772">
    <property type="entry name" value="DNA-bd_HTH_TetR-type_CS"/>
</dbReference>
<gene>
    <name evidence="4" type="ORF">IRY55_11830</name>
</gene>
<dbReference type="InterPro" id="IPR009057">
    <property type="entry name" value="Homeodomain-like_sf"/>
</dbReference>
<accession>A0A8J7G604</accession>
<evidence type="ECO:0000259" key="3">
    <source>
        <dbReference type="PROSITE" id="PS50977"/>
    </source>
</evidence>
<dbReference type="Pfam" id="PF00440">
    <property type="entry name" value="TetR_N"/>
    <property type="match status" value="1"/>
</dbReference>
<sequence length="198" mass="22770">MDKKERIVRAALDSFLERGIQKTTIAHIVQGADIAQGTFYLYFPSKMALMPAIAEVMADKLLTTMKQSVDEDLPMSKQLVQIIDAIFEVNKTYHEVQALIYAGLASTEHLKKWESVYEPIYAYLRNWLWKAKVLKAVRSTVIEEDVSKLMIGLIESAAEQVYLYDEHKEEGARRQKRAVYELLQHALELQEEKEGYNG</sequence>
<dbReference type="SUPFAM" id="SSF46689">
    <property type="entry name" value="Homeodomain-like"/>
    <property type="match status" value="1"/>
</dbReference>
<dbReference type="Proteomes" id="UP000622653">
    <property type="component" value="Unassembled WGS sequence"/>
</dbReference>
<evidence type="ECO:0000313" key="5">
    <source>
        <dbReference type="Proteomes" id="UP000622653"/>
    </source>
</evidence>
<dbReference type="PROSITE" id="PS50977">
    <property type="entry name" value="HTH_TETR_2"/>
    <property type="match status" value="1"/>
</dbReference>
<evidence type="ECO:0000313" key="4">
    <source>
        <dbReference type="EMBL" id="MBF4502047.1"/>
    </source>
</evidence>
<feature type="domain" description="HTH tetR-type" evidence="3">
    <location>
        <begin position="1"/>
        <end position="61"/>
    </location>
</feature>
<dbReference type="Pfam" id="PF17934">
    <property type="entry name" value="TetR_C_26"/>
    <property type="match status" value="1"/>
</dbReference>
<dbReference type="EMBL" id="JADKPV010000007">
    <property type="protein sequence ID" value="MBF4502047.1"/>
    <property type="molecule type" value="Genomic_DNA"/>
</dbReference>
<name>A0A8J7G604_9BACL</name>
<dbReference type="InterPro" id="IPR001647">
    <property type="entry name" value="HTH_TetR"/>
</dbReference>
<reference evidence="4" key="1">
    <citation type="submission" date="2020-11" db="EMBL/GenBank/DDBJ databases">
        <title>Multidrug resistant novel bacterium Savagea serpentis sp. nov., isolated from the scats of a vine snake (Ahaetulla nasuta).</title>
        <authorList>
            <person name="Venkata Ramana V."/>
            <person name="Vikas Patil S."/>
            <person name="Yogita Lugani V."/>
        </authorList>
    </citation>
    <scope>NUCLEOTIDE SEQUENCE</scope>
    <source>
        <strain evidence="4">SN6</strain>
    </source>
</reference>
<dbReference type="AlphaFoldDB" id="A0A8J7G604"/>
<dbReference type="PRINTS" id="PR00455">
    <property type="entry name" value="HTHTETR"/>
</dbReference>
<dbReference type="PROSITE" id="PS01081">
    <property type="entry name" value="HTH_TETR_1"/>
    <property type="match status" value="1"/>
</dbReference>
<keyword evidence="1 2" id="KW-0238">DNA-binding</keyword>
<organism evidence="4 5">
    <name type="scientific">Savagea serpentis</name>
    <dbReference type="NCBI Taxonomy" id="2785297"/>
    <lineage>
        <taxon>Bacteria</taxon>
        <taxon>Bacillati</taxon>
        <taxon>Bacillota</taxon>
        <taxon>Bacilli</taxon>
        <taxon>Bacillales</taxon>
        <taxon>Caryophanaceae</taxon>
        <taxon>Savagea</taxon>
    </lineage>
</organism>
<dbReference type="Gene3D" id="1.10.357.10">
    <property type="entry name" value="Tetracycline Repressor, domain 2"/>
    <property type="match status" value="1"/>
</dbReference>
<proteinExistence type="predicted"/>
<dbReference type="RefSeq" id="WP_194563552.1">
    <property type="nucleotide sequence ID" value="NZ_JADKPV010000007.1"/>
</dbReference>
<dbReference type="InterPro" id="IPR050624">
    <property type="entry name" value="HTH-type_Tx_Regulator"/>
</dbReference>